<dbReference type="InterPro" id="IPR046219">
    <property type="entry name" value="DUF6252"/>
</dbReference>
<evidence type="ECO:0000313" key="3">
    <source>
        <dbReference type="Proteomes" id="UP001255185"/>
    </source>
</evidence>
<accession>A0ABU1TLU1</accession>
<organism evidence="2 3">
    <name type="scientific">Flavobacterium arsenatis</name>
    <dbReference type="NCBI Taxonomy" id="1484332"/>
    <lineage>
        <taxon>Bacteria</taxon>
        <taxon>Pseudomonadati</taxon>
        <taxon>Bacteroidota</taxon>
        <taxon>Flavobacteriia</taxon>
        <taxon>Flavobacteriales</taxon>
        <taxon>Flavobacteriaceae</taxon>
        <taxon>Flavobacterium</taxon>
    </lineage>
</organism>
<dbReference type="Proteomes" id="UP001255185">
    <property type="component" value="Unassembled WGS sequence"/>
</dbReference>
<evidence type="ECO:0000313" key="2">
    <source>
        <dbReference type="EMBL" id="MDR6966397.1"/>
    </source>
</evidence>
<dbReference type="Pfam" id="PF19765">
    <property type="entry name" value="DUF6252"/>
    <property type="match status" value="1"/>
</dbReference>
<feature type="chain" id="PRO_5047060721" description="Lipocalin-like domain-containing protein" evidence="1">
    <location>
        <begin position="23"/>
        <end position="178"/>
    </location>
</feature>
<reference evidence="2 3" key="1">
    <citation type="submission" date="2023-07" db="EMBL/GenBank/DDBJ databases">
        <title>Sorghum-associated microbial communities from plants grown in Nebraska, USA.</title>
        <authorList>
            <person name="Schachtman D."/>
        </authorList>
    </citation>
    <scope>NUCLEOTIDE SEQUENCE [LARGE SCALE GENOMIC DNA]</scope>
    <source>
        <strain evidence="2 3">3773</strain>
    </source>
</reference>
<dbReference type="RefSeq" id="WP_310023952.1">
    <property type="nucleotide sequence ID" value="NZ_JAVDVI010000001.1"/>
</dbReference>
<keyword evidence="3" id="KW-1185">Reference proteome</keyword>
<sequence>MKTLKKISILFLATVLSTAVISCSGDDDGNPTPPTALEGQITANVGGANFTSITQGTTAVKVATGGAFTITVQGTDLGGRQLQLILNGVDATTGTYQISQEAAISAIGSYTEVNTTTFTSQTWAAPNGTDDVSGSITITEISDTNIKGTFNFTARNQEDANNVKEVTGGSFNVNFMQF</sequence>
<evidence type="ECO:0008006" key="4">
    <source>
        <dbReference type="Google" id="ProtNLM"/>
    </source>
</evidence>
<dbReference type="EMBL" id="JAVDVI010000001">
    <property type="protein sequence ID" value="MDR6966397.1"/>
    <property type="molecule type" value="Genomic_DNA"/>
</dbReference>
<feature type="signal peptide" evidence="1">
    <location>
        <begin position="1"/>
        <end position="22"/>
    </location>
</feature>
<keyword evidence="1" id="KW-0732">Signal</keyword>
<proteinExistence type="predicted"/>
<gene>
    <name evidence="2" type="ORF">J2X31_000390</name>
</gene>
<name>A0ABU1TLU1_9FLAO</name>
<evidence type="ECO:0000256" key="1">
    <source>
        <dbReference type="SAM" id="SignalP"/>
    </source>
</evidence>
<dbReference type="PROSITE" id="PS51257">
    <property type="entry name" value="PROKAR_LIPOPROTEIN"/>
    <property type="match status" value="1"/>
</dbReference>
<comment type="caution">
    <text evidence="2">The sequence shown here is derived from an EMBL/GenBank/DDBJ whole genome shotgun (WGS) entry which is preliminary data.</text>
</comment>
<protein>
    <recommendedName>
        <fullName evidence="4">Lipocalin-like domain-containing protein</fullName>
    </recommendedName>
</protein>